<proteinExistence type="predicted"/>
<name>A0A1B6VHR7_9PROT</name>
<dbReference type="Proteomes" id="UP000077786">
    <property type="component" value="Unassembled WGS sequence"/>
</dbReference>
<dbReference type="AlphaFoldDB" id="A0A1B6VHR7"/>
<reference evidence="1 2" key="1">
    <citation type="submission" date="2016-03" db="EMBL/GenBank/DDBJ databases">
        <title>Draft genome sequence of Gluconobacter cerinus strain CECT 9110.</title>
        <authorList>
            <person name="Sainz F."/>
            <person name="Mas A."/>
            <person name="Torija M.J."/>
        </authorList>
    </citation>
    <scope>NUCLEOTIDE SEQUENCE [LARGE SCALE GENOMIC DNA]</scope>
    <source>
        <strain evidence="1 2">CECT 9110</strain>
    </source>
</reference>
<accession>A0A1B6VHR7</accession>
<comment type="caution">
    <text evidence="1">The sequence shown here is derived from an EMBL/GenBank/DDBJ whole genome shotgun (WGS) entry which is preliminary data.</text>
</comment>
<organism evidence="1 2">
    <name type="scientific">Gluconobacter cerinus</name>
    <dbReference type="NCBI Taxonomy" id="38307"/>
    <lineage>
        <taxon>Bacteria</taxon>
        <taxon>Pseudomonadati</taxon>
        <taxon>Pseudomonadota</taxon>
        <taxon>Alphaproteobacteria</taxon>
        <taxon>Acetobacterales</taxon>
        <taxon>Acetobacteraceae</taxon>
        <taxon>Gluconobacter</taxon>
    </lineage>
</organism>
<gene>
    <name evidence="1" type="ORF">A0123_02731</name>
</gene>
<evidence type="ECO:0000313" key="1">
    <source>
        <dbReference type="EMBL" id="OAJ66598.1"/>
    </source>
</evidence>
<protein>
    <submittedName>
        <fullName evidence="1">Uncharacterized protein</fullName>
    </submittedName>
</protein>
<dbReference type="OrthoDB" id="7262119at2"/>
<dbReference type="PATRIC" id="fig|38307.3.peg.2849"/>
<evidence type="ECO:0000313" key="2">
    <source>
        <dbReference type="Proteomes" id="UP000077786"/>
    </source>
</evidence>
<dbReference type="RefSeq" id="WP_157091234.1">
    <property type="nucleotide sequence ID" value="NZ_LUTU01000014.1"/>
</dbReference>
<sequence>MDLNFPRKPGFLIAVLSLLSGVIGYSPSFAGDVPLYYKTPTGSIAPVTVGTGINSQGYPVVPTYKGKDGAWHSTTVIAQVCGTNADGTPVACNIADQLPSSVLTTAKINVQSGIAGLNDQAQVTAGVNTPSQILTQTGLSEGNQGSIPLNLTSNGWQGDAPSHLAGPRITVGVSMNNMADQMAMFGGHRLYDSVFSKFYALPYGVGDNGGCVHSSVMTYAPGTGANCGAGGWDAVTEYELATNNPPWYIAGADFPDENGTSHSVTFTTSGAIIRPALPASYTDYMHYHMHVMTNIVAGPTIYSGVSLDGVQEHRNQDQQFYGGMLESWKNDSDSTGTFTQFTMTGQWQPISGSAVDNGHVPQVGTQNTTSAADRVDALDQTQYAEFTHPFIEFGTYIKHFTRNTSCEVIVKSGTDGEAMKRLGPSRKCDEELDNWYHGPDYGATMHGLTIGAGFDNKVSQDSYGLAVAGLWPEGIRTWLGSDGIDFDGDAYKVGSRIGSAAVVGAKKMIAEYWQEPTANIGYLESVKLWSQTDTLSETNNANTGGTAANGMDVSYWFGPRQSSSSFNIDGTFEAAIAFNPGWAKNGLALCGSNAASFDMTSSGTACLTVDSWANTSTTGSLAVGNGLTVSSGTTTLKDVVATSYKEALRTPASSSAPCQAGEFSDDENYHYVCVADNSWKRVALSSF</sequence>
<dbReference type="EMBL" id="LUTU01000014">
    <property type="protein sequence ID" value="OAJ66598.1"/>
    <property type="molecule type" value="Genomic_DNA"/>
</dbReference>